<dbReference type="PANTHER" id="PTHR15398">
    <property type="entry name" value="BROMODOMAIN-CONTAINING PROTEIN 8"/>
    <property type="match status" value="1"/>
</dbReference>
<feature type="region of interest" description="Disordered" evidence="3">
    <location>
        <begin position="7"/>
        <end position="49"/>
    </location>
</feature>
<feature type="region of interest" description="Disordered" evidence="3">
    <location>
        <begin position="248"/>
        <end position="292"/>
    </location>
</feature>
<reference evidence="5" key="1">
    <citation type="submission" date="2019-08" db="EMBL/GenBank/DDBJ databases">
        <title>The improved chromosome-level genome for the pearl oyster Pinctada fucata martensii using PacBio sequencing and Hi-C.</title>
        <authorList>
            <person name="Zheng Z."/>
        </authorList>
    </citation>
    <scope>NUCLEOTIDE SEQUENCE</scope>
    <source>
        <strain evidence="5">ZZ-2019</strain>
        <tissue evidence="5">Adductor muscle</tissue>
    </source>
</reference>
<evidence type="ECO:0000313" key="5">
    <source>
        <dbReference type="EMBL" id="KAK3095514.1"/>
    </source>
</evidence>
<dbReference type="AlphaFoldDB" id="A0AA88YAL0"/>
<protein>
    <recommendedName>
        <fullName evidence="4">Bromo domain-containing protein</fullName>
    </recommendedName>
</protein>
<comment type="caution">
    <text evidence="5">The sequence shown here is derived from an EMBL/GenBank/DDBJ whole genome shotgun (WGS) entry which is preliminary data.</text>
</comment>
<evidence type="ECO:0000313" key="6">
    <source>
        <dbReference type="Proteomes" id="UP001186944"/>
    </source>
</evidence>
<proteinExistence type="predicted"/>
<dbReference type="PANTHER" id="PTHR15398:SF4">
    <property type="entry name" value="BROMODOMAIN-CONTAINING PROTEIN 8 ISOFORM X1"/>
    <property type="match status" value="1"/>
</dbReference>
<keyword evidence="6" id="KW-1185">Reference proteome</keyword>
<feature type="compositionally biased region" description="Basic and acidic residues" evidence="3">
    <location>
        <begin position="255"/>
        <end position="281"/>
    </location>
</feature>
<dbReference type="GO" id="GO:0035267">
    <property type="term" value="C:NuA4 histone acetyltransferase complex"/>
    <property type="evidence" value="ECO:0007669"/>
    <property type="project" value="TreeGrafter"/>
</dbReference>
<feature type="compositionally biased region" description="Low complexity" evidence="3">
    <location>
        <begin position="36"/>
        <end position="45"/>
    </location>
</feature>
<evidence type="ECO:0000256" key="2">
    <source>
        <dbReference type="PROSITE-ProRule" id="PRU00035"/>
    </source>
</evidence>
<evidence type="ECO:0000259" key="4">
    <source>
        <dbReference type="PROSITE" id="PS50014"/>
    </source>
</evidence>
<dbReference type="EMBL" id="VSWD01000008">
    <property type="protein sequence ID" value="KAK3095514.1"/>
    <property type="molecule type" value="Genomic_DNA"/>
</dbReference>
<evidence type="ECO:0000256" key="3">
    <source>
        <dbReference type="SAM" id="MobiDB-lite"/>
    </source>
</evidence>
<dbReference type="CDD" id="cd05507">
    <property type="entry name" value="Bromo_brd8_like"/>
    <property type="match status" value="1"/>
</dbReference>
<dbReference type="SMART" id="SM00297">
    <property type="entry name" value="BROMO"/>
    <property type="match status" value="1"/>
</dbReference>
<feature type="compositionally biased region" description="Basic residues" evidence="3">
    <location>
        <begin position="282"/>
        <end position="292"/>
    </location>
</feature>
<keyword evidence="1 2" id="KW-0103">Bromodomain</keyword>
<feature type="domain" description="Bromo" evidence="4">
    <location>
        <begin position="149"/>
        <end position="219"/>
    </location>
</feature>
<dbReference type="Pfam" id="PF00439">
    <property type="entry name" value="Bromodomain"/>
    <property type="match status" value="1"/>
</dbReference>
<dbReference type="InterPro" id="IPR001487">
    <property type="entry name" value="Bromodomain"/>
</dbReference>
<gene>
    <name evidence="5" type="ORF">FSP39_015554</name>
</gene>
<dbReference type="Gene3D" id="1.20.920.10">
    <property type="entry name" value="Bromodomain-like"/>
    <property type="match status" value="1"/>
</dbReference>
<feature type="region of interest" description="Disordered" evidence="3">
    <location>
        <begin position="82"/>
        <end position="102"/>
    </location>
</feature>
<dbReference type="SUPFAM" id="SSF47370">
    <property type="entry name" value="Bromodomain"/>
    <property type="match status" value="1"/>
</dbReference>
<dbReference type="PRINTS" id="PR00503">
    <property type="entry name" value="BROMODOMAIN"/>
</dbReference>
<dbReference type="InterPro" id="IPR037966">
    <property type="entry name" value="Brd8_Bromo_dom"/>
</dbReference>
<name>A0AA88YAL0_PINIB</name>
<dbReference type="PROSITE" id="PS50014">
    <property type="entry name" value="BROMODOMAIN_2"/>
    <property type="match status" value="1"/>
</dbReference>
<evidence type="ECO:0000256" key="1">
    <source>
        <dbReference type="ARBA" id="ARBA00023117"/>
    </source>
</evidence>
<accession>A0AA88YAL0</accession>
<dbReference type="InterPro" id="IPR036427">
    <property type="entry name" value="Bromodomain-like_sf"/>
</dbReference>
<organism evidence="5 6">
    <name type="scientific">Pinctada imbricata</name>
    <name type="common">Atlantic pearl-oyster</name>
    <name type="synonym">Pinctada martensii</name>
    <dbReference type="NCBI Taxonomy" id="66713"/>
    <lineage>
        <taxon>Eukaryota</taxon>
        <taxon>Metazoa</taxon>
        <taxon>Spiralia</taxon>
        <taxon>Lophotrochozoa</taxon>
        <taxon>Mollusca</taxon>
        <taxon>Bivalvia</taxon>
        <taxon>Autobranchia</taxon>
        <taxon>Pteriomorphia</taxon>
        <taxon>Pterioida</taxon>
        <taxon>Pterioidea</taxon>
        <taxon>Pteriidae</taxon>
        <taxon>Pinctada</taxon>
    </lineage>
</organism>
<dbReference type="Proteomes" id="UP001186944">
    <property type="component" value="Unassembled WGS sequence"/>
</dbReference>
<sequence length="292" mass="33110">MVVHLYQEESQDGIDPANTSHLSVDEEVSIKEEPLSPASSVSSKISESDIRKERRYSRGMFNPFSIYPLCVSNLIFYKDDETSRLSDPDSSDDGGMSDDTSTSNILNISTSAFSESIPNSPLSHCSDTEDEKAYKNWKKSIMLVWRSAANHKYANVFLHPVTNEIAPGYTTVVQRPMDLSLIKKKVESGEIRTTVEFQRDMMLMFTNAIMYNSSNHDVHKMATIMYDEVLQQIEQYVSTQLMVQGTDSKYLRGSRRADNSDKEDDTKRRRTSSEQHGDGGKSKKRKTRADDV</sequence>